<reference evidence="8" key="1">
    <citation type="submission" date="2017-02" db="EMBL/GenBank/DDBJ databases">
        <title>Delineation of Paenibacillus larvae strains originating from foulbrood outbreaks.</title>
        <authorList>
            <person name="Beims H."/>
            <person name="Bunk B."/>
            <person name="Sproeer C."/>
            <person name="Mohr K.I."/>
            <person name="Pradella S."/>
            <person name="Guenther G."/>
            <person name="Rohde M."/>
            <person name="von der Ohe W."/>
            <person name="Steinert M."/>
        </authorList>
    </citation>
    <scope>NUCLEOTIDE SEQUENCE [LARGE SCALE GENOMIC DNA]</scope>
    <source>
        <strain evidence="8">Eric_III</strain>
    </source>
</reference>
<proteinExistence type="inferred from homology"/>
<accession>A0A8B6WY29</accession>
<evidence type="ECO:0000256" key="4">
    <source>
        <dbReference type="ARBA" id="ARBA00023136"/>
    </source>
</evidence>
<name>A0A2L1U910_9BACL</name>
<dbReference type="HAMAP" id="MF_00902">
    <property type="entry name" value="TatC"/>
    <property type="match status" value="1"/>
</dbReference>
<accession>A0A2L1U910</accession>
<evidence type="ECO:0000313" key="8">
    <source>
        <dbReference type="Proteomes" id="UP000239833"/>
    </source>
</evidence>
<dbReference type="GO" id="GO:0033281">
    <property type="term" value="C:TAT protein transport complex"/>
    <property type="evidence" value="ECO:0007669"/>
    <property type="project" value="UniProtKB-UniRule"/>
</dbReference>
<evidence type="ECO:0000313" key="7">
    <source>
        <dbReference type="EMBL" id="QHZ49601.1"/>
    </source>
</evidence>
<keyword evidence="5" id="KW-0653">Protein transport</keyword>
<keyword evidence="5" id="KW-1003">Cell membrane</keyword>
<dbReference type="PROSITE" id="PS01218">
    <property type="entry name" value="TATC"/>
    <property type="match status" value="1"/>
</dbReference>
<feature type="transmembrane region" description="Helical" evidence="5">
    <location>
        <begin position="204"/>
        <end position="222"/>
    </location>
</feature>
<dbReference type="EMBL" id="CP019655">
    <property type="protein sequence ID" value="AVF24651.1"/>
    <property type="molecule type" value="Genomic_DNA"/>
</dbReference>
<dbReference type="PRINTS" id="PR01840">
    <property type="entry name" value="TATCFAMILY"/>
</dbReference>
<keyword evidence="5" id="KW-0813">Transport</keyword>
<comment type="subunit">
    <text evidence="5">Forms a complex with TatA.</text>
</comment>
<dbReference type="Proteomes" id="UP000239833">
    <property type="component" value="Chromosome"/>
</dbReference>
<organism evidence="6 8">
    <name type="scientific">Paenibacillus larvae subsp. larvae</name>
    <dbReference type="NCBI Taxonomy" id="147375"/>
    <lineage>
        <taxon>Bacteria</taxon>
        <taxon>Bacillati</taxon>
        <taxon>Bacillota</taxon>
        <taxon>Bacilli</taxon>
        <taxon>Bacillales</taxon>
        <taxon>Paenibacillaceae</taxon>
        <taxon>Paenibacillus</taxon>
    </lineage>
</organism>
<dbReference type="PANTHER" id="PTHR30371:SF0">
    <property type="entry name" value="SEC-INDEPENDENT PROTEIN TRANSLOCASE PROTEIN TATC, CHLOROPLASTIC-RELATED"/>
    <property type="match status" value="1"/>
</dbReference>
<keyword evidence="2 5" id="KW-0812">Transmembrane</keyword>
<dbReference type="GO" id="GO:0065002">
    <property type="term" value="P:intracellular protein transmembrane transport"/>
    <property type="evidence" value="ECO:0007669"/>
    <property type="project" value="TreeGrafter"/>
</dbReference>
<keyword evidence="3 5" id="KW-1133">Transmembrane helix</keyword>
<dbReference type="InterPro" id="IPR019820">
    <property type="entry name" value="Sec-indep_translocase_CS"/>
</dbReference>
<dbReference type="STRING" id="147375.BXP28_18970"/>
<dbReference type="Proteomes" id="UP000464330">
    <property type="component" value="Chromosome"/>
</dbReference>
<dbReference type="NCBIfam" id="TIGR00945">
    <property type="entry name" value="tatC"/>
    <property type="match status" value="1"/>
</dbReference>
<dbReference type="GO" id="GO:0009977">
    <property type="term" value="F:proton motive force dependent protein transmembrane transporter activity"/>
    <property type="evidence" value="ECO:0007669"/>
    <property type="project" value="TreeGrafter"/>
</dbReference>
<feature type="transmembrane region" description="Helical" evidence="5">
    <location>
        <begin position="228"/>
        <end position="250"/>
    </location>
</feature>
<feature type="transmembrane region" description="Helical" evidence="5">
    <location>
        <begin position="168"/>
        <end position="192"/>
    </location>
</feature>
<feature type="transmembrane region" description="Helical" evidence="5">
    <location>
        <begin position="35"/>
        <end position="60"/>
    </location>
</feature>
<dbReference type="PANTHER" id="PTHR30371">
    <property type="entry name" value="SEC-INDEPENDENT PROTEIN TRANSLOCASE PROTEIN TATC"/>
    <property type="match status" value="1"/>
</dbReference>
<gene>
    <name evidence="5 6" type="primary">tatC</name>
    <name evidence="6" type="ORF">ERICIII_00415</name>
    <name evidence="7" type="ORF">ERICV_00398</name>
</gene>
<dbReference type="GO" id="GO:0043953">
    <property type="term" value="P:protein transport by the Tat complex"/>
    <property type="evidence" value="ECO:0007669"/>
    <property type="project" value="UniProtKB-UniRule"/>
</dbReference>
<evidence type="ECO:0000313" key="9">
    <source>
        <dbReference type="Proteomes" id="UP000464330"/>
    </source>
</evidence>
<evidence type="ECO:0000256" key="5">
    <source>
        <dbReference type="HAMAP-Rule" id="MF_00902"/>
    </source>
</evidence>
<evidence type="ECO:0000256" key="2">
    <source>
        <dbReference type="ARBA" id="ARBA00022692"/>
    </source>
</evidence>
<keyword evidence="5" id="KW-0811">Translocation</keyword>
<comment type="similarity">
    <text evidence="5">Belongs to the TatC family.</text>
</comment>
<protein>
    <recommendedName>
        <fullName evidence="5">Sec-independent protein translocase protein TatC</fullName>
    </recommendedName>
</protein>
<comment type="function">
    <text evidence="5">Part of the twin-arginine translocation (Tat) system that transports large folded proteins containing a characteristic twin-arginine motif in their signal peptide across membranes.</text>
</comment>
<evidence type="ECO:0000313" key="6">
    <source>
        <dbReference type="EMBL" id="AVF24651.1"/>
    </source>
</evidence>
<dbReference type="InterPro" id="IPR002033">
    <property type="entry name" value="TatC"/>
</dbReference>
<dbReference type="AlphaFoldDB" id="A0A2L1U910"/>
<dbReference type="EMBL" id="CP019717">
    <property type="protein sequence ID" value="QHZ49601.1"/>
    <property type="molecule type" value="Genomic_DNA"/>
</dbReference>
<sequence>MAELNSKPEGSSGTTMSSKDNMGFMDHLQELRKRLMWVIACLLFGLVIGLICAKPVILFLKEAPPANTITWNVFSPWDALKLYMNVGLIVGILITLPVAMYHLWAFVKPGLREVEQKATVKYIPFAFLLFVMGLAFGYYVVFPLAFHFTTAISKSLDIQEMYGAAQYFSFMFNIILPLSLLFELPIIVLFLTKLRILNPARLGKFRRIAYMVLVILSTIITPPDALSAILVAIPLILLYEASVVLSRVIYRKQLIDDAKWEEDFVQNA</sequence>
<evidence type="ECO:0000256" key="1">
    <source>
        <dbReference type="ARBA" id="ARBA00004141"/>
    </source>
</evidence>
<feature type="transmembrane region" description="Helical" evidence="5">
    <location>
        <begin position="80"/>
        <end position="104"/>
    </location>
</feature>
<reference evidence="6 9" key="2">
    <citation type="journal article" date="2020" name="Int. J. Med. Microbiol.">
        <title>Discovery of Paenibacillus larvae ERIC V: Phenotypic and genomic comparison to genotypes ERIC I-IV reveal different inventories of virulence factors which correlate with epidemiological prevalences of American Foulbrood.</title>
        <authorList>
            <person name="Beims H."/>
            <person name="Bunk B."/>
            <person name="Erler S."/>
            <person name="Mohr K.I."/>
            <person name="Sproer C."/>
            <person name="Pradella S."/>
            <person name="Gunther G."/>
            <person name="Rohde M."/>
            <person name="von der Ohe W."/>
            <person name="Steinert M."/>
        </authorList>
    </citation>
    <scope>NUCLEOTIDE SEQUENCE</scope>
    <source>
        <strain evidence="6">Eric_III</strain>
        <strain evidence="7">Eric_V</strain>
    </source>
</reference>
<evidence type="ECO:0000256" key="3">
    <source>
        <dbReference type="ARBA" id="ARBA00022989"/>
    </source>
</evidence>
<feature type="transmembrane region" description="Helical" evidence="5">
    <location>
        <begin position="125"/>
        <end position="148"/>
    </location>
</feature>
<comment type="subcellular location">
    <subcellularLocation>
        <location evidence="5">Cell membrane</location>
        <topology evidence="5">Multi-pass membrane protein</topology>
    </subcellularLocation>
    <subcellularLocation>
        <location evidence="1">Membrane</location>
        <topology evidence="1">Multi-pass membrane protein</topology>
    </subcellularLocation>
</comment>
<dbReference type="Pfam" id="PF00902">
    <property type="entry name" value="TatC"/>
    <property type="match status" value="1"/>
</dbReference>
<keyword evidence="4 5" id="KW-0472">Membrane</keyword>
<accession>A0A6C0QMF6</accession>